<keyword evidence="4" id="KW-1185">Reference proteome</keyword>
<feature type="coiled-coil region" evidence="1">
    <location>
        <begin position="165"/>
        <end position="213"/>
    </location>
</feature>
<evidence type="ECO:0000256" key="1">
    <source>
        <dbReference type="SAM" id="Coils"/>
    </source>
</evidence>
<dbReference type="PROSITE" id="PS51257">
    <property type="entry name" value="PROKAR_LIPOPROTEIN"/>
    <property type="match status" value="1"/>
</dbReference>
<dbReference type="EMBL" id="JBBPCO010000010">
    <property type="protein sequence ID" value="MEK8090287.1"/>
    <property type="molecule type" value="Genomic_DNA"/>
</dbReference>
<accession>A0ABU9D9V0</accession>
<gene>
    <name evidence="3" type="ORF">WOB96_10995</name>
</gene>
<evidence type="ECO:0008006" key="5">
    <source>
        <dbReference type="Google" id="ProtNLM"/>
    </source>
</evidence>
<comment type="caution">
    <text evidence="3">The sequence shown here is derived from an EMBL/GenBank/DDBJ whole genome shotgun (WGS) entry which is preliminary data.</text>
</comment>
<evidence type="ECO:0000256" key="2">
    <source>
        <dbReference type="SAM" id="SignalP"/>
    </source>
</evidence>
<evidence type="ECO:0000313" key="3">
    <source>
        <dbReference type="EMBL" id="MEK8090287.1"/>
    </source>
</evidence>
<reference evidence="3 4" key="1">
    <citation type="submission" date="2024-04" db="EMBL/GenBank/DDBJ databases">
        <authorList>
            <person name="Abashina T."/>
            <person name="Shaikin A."/>
        </authorList>
    </citation>
    <scope>NUCLEOTIDE SEQUENCE [LARGE SCALE GENOMIC DNA]</scope>
    <source>
        <strain evidence="3 4">AAFK</strain>
    </source>
</reference>
<name>A0ABU9D9V0_9PROT</name>
<keyword evidence="2" id="KW-0732">Signal</keyword>
<evidence type="ECO:0000313" key="4">
    <source>
        <dbReference type="Proteomes" id="UP001446205"/>
    </source>
</evidence>
<keyword evidence="1" id="KW-0175">Coiled coil</keyword>
<dbReference type="Proteomes" id="UP001446205">
    <property type="component" value="Unassembled WGS sequence"/>
</dbReference>
<feature type="chain" id="PRO_5047260625" description="Lipoprotein" evidence="2">
    <location>
        <begin position="22"/>
        <end position="214"/>
    </location>
</feature>
<proteinExistence type="predicted"/>
<sequence length="214" mass="24668">MKHLKSVLLISFLLPFFSACAYMDKGSSLGEPVPPAQLDSNLTLDTQRYLNYFQQVGRLSPEARKREFLTIEASFLKNGDIYDRLRLIYLLNQPNTGFENQARAGGLLRDAYQRWGSRDDLTAFSMALLQLYRQMALELGRLQLAQEKLADRGPAAAAVDRFPDRRRMEERIDVLEQKLKAEQKRADQAQNRAEILEKQLAALKRLEQRLNRIP</sequence>
<organism evidence="3 4">
    <name type="scientific">Thermithiobacillus plumbiphilus</name>
    <dbReference type="NCBI Taxonomy" id="1729899"/>
    <lineage>
        <taxon>Bacteria</taxon>
        <taxon>Pseudomonadati</taxon>
        <taxon>Pseudomonadota</taxon>
        <taxon>Acidithiobacillia</taxon>
        <taxon>Acidithiobacillales</taxon>
        <taxon>Thermithiobacillaceae</taxon>
        <taxon>Thermithiobacillus</taxon>
    </lineage>
</organism>
<feature type="signal peptide" evidence="2">
    <location>
        <begin position="1"/>
        <end position="21"/>
    </location>
</feature>
<protein>
    <recommendedName>
        <fullName evidence="5">Lipoprotein</fullName>
    </recommendedName>
</protein>
<dbReference type="RefSeq" id="WP_341371342.1">
    <property type="nucleotide sequence ID" value="NZ_JBBPCO010000010.1"/>
</dbReference>